<evidence type="ECO:0000256" key="1">
    <source>
        <dbReference type="ARBA" id="ARBA00006484"/>
    </source>
</evidence>
<sequence>MSTEGTATGTATRMATGTAVGRLRLRLRLRQRGKVAPVTGAASGIGEAAAREMAAQGASVVLADRRGPEAGRVAEEITAAGGTALAVPADVTKD</sequence>
<dbReference type="InterPro" id="IPR036291">
    <property type="entry name" value="NAD(P)-bd_dom_sf"/>
</dbReference>
<protein>
    <recommendedName>
        <fullName evidence="5">SDR family NAD(P)-dependent oxidoreductase</fullName>
    </recommendedName>
</protein>
<dbReference type="RefSeq" id="WP_344533095.1">
    <property type="nucleotide sequence ID" value="NZ_BAAAPE010000015.1"/>
</dbReference>
<proteinExistence type="inferred from homology"/>
<dbReference type="PANTHER" id="PTHR43669:SF14">
    <property type="entry name" value="OXIDOREDUCTASE"/>
    <property type="match status" value="1"/>
</dbReference>
<evidence type="ECO:0000256" key="2">
    <source>
        <dbReference type="ARBA" id="ARBA00023002"/>
    </source>
</evidence>
<organism evidence="3 4">
    <name type="scientific">Streptomyces albiaxialis</name>
    <dbReference type="NCBI Taxonomy" id="329523"/>
    <lineage>
        <taxon>Bacteria</taxon>
        <taxon>Bacillati</taxon>
        <taxon>Actinomycetota</taxon>
        <taxon>Actinomycetes</taxon>
        <taxon>Kitasatosporales</taxon>
        <taxon>Streptomycetaceae</taxon>
        <taxon>Streptomyces</taxon>
    </lineage>
</organism>
<accession>A0ABN2WIV8</accession>
<dbReference type="PANTHER" id="PTHR43669">
    <property type="entry name" value="5-KETO-D-GLUCONATE 5-REDUCTASE"/>
    <property type="match status" value="1"/>
</dbReference>
<dbReference type="EMBL" id="BAAAPE010000015">
    <property type="protein sequence ID" value="GAA2092736.1"/>
    <property type="molecule type" value="Genomic_DNA"/>
</dbReference>
<evidence type="ECO:0000313" key="3">
    <source>
        <dbReference type="EMBL" id="GAA2092736.1"/>
    </source>
</evidence>
<comment type="similarity">
    <text evidence="1">Belongs to the short-chain dehydrogenases/reductases (SDR) family.</text>
</comment>
<dbReference type="Proteomes" id="UP001500016">
    <property type="component" value="Unassembled WGS sequence"/>
</dbReference>
<dbReference type="InterPro" id="IPR002347">
    <property type="entry name" value="SDR_fam"/>
</dbReference>
<dbReference type="Pfam" id="PF00106">
    <property type="entry name" value="adh_short"/>
    <property type="match status" value="1"/>
</dbReference>
<keyword evidence="4" id="KW-1185">Reference proteome</keyword>
<evidence type="ECO:0008006" key="5">
    <source>
        <dbReference type="Google" id="ProtNLM"/>
    </source>
</evidence>
<evidence type="ECO:0000313" key="4">
    <source>
        <dbReference type="Proteomes" id="UP001500016"/>
    </source>
</evidence>
<gene>
    <name evidence="3" type="ORF">GCM10009801_59440</name>
</gene>
<reference evidence="3 4" key="1">
    <citation type="journal article" date="2019" name="Int. J. Syst. Evol. Microbiol.">
        <title>The Global Catalogue of Microorganisms (GCM) 10K type strain sequencing project: providing services to taxonomists for standard genome sequencing and annotation.</title>
        <authorList>
            <consortium name="The Broad Institute Genomics Platform"/>
            <consortium name="The Broad Institute Genome Sequencing Center for Infectious Disease"/>
            <person name="Wu L."/>
            <person name="Ma J."/>
        </authorList>
    </citation>
    <scope>NUCLEOTIDE SEQUENCE [LARGE SCALE GENOMIC DNA]</scope>
    <source>
        <strain evidence="3 4">JCM 15478</strain>
    </source>
</reference>
<name>A0ABN2WIV8_9ACTN</name>
<dbReference type="Gene3D" id="3.40.50.720">
    <property type="entry name" value="NAD(P)-binding Rossmann-like Domain"/>
    <property type="match status" value="1"/>
</dbReference>
<keyword evidence="2" id="KW-0560">Oxidoreductase</keyword>
<comment type="caution">
    <text evidence="3">The sequence shown here is derived from an EMBL/GenBank/DDBJ whole genome shotgun (WGS) entry which is preliminary data.</text>
</comment>
<dbReference type="SUPFAM" id="SSF51735">
    <property type="entry name" value="NAD(P)-binding Rossmann-fold domains"/>
    <property type="match status" value="1"/>
</dbReference>